<feature type="domain" description="HD/PDEase" evidence="2">
    <location>
        <begin position="495"/>
        <end position="650"/>
    </location>
</feature>
<dbReference type="NCBIfam" id="TIGR00277">
    <property type="entry name" value="HDIG"/>
    <property type="match status" value="1"/>
</dbReference>
<reference evidence="3 4" key="1">
    <citation type="submission" date="2018-05" db="EMBL/GenBank/DDBJ databases">
        <title>Genomic analysis of Gracilibacillus dipsosauri DD1 reveals novel features of a salt-tolerant amylase.</title>
        <authorList>
            <person name="Deutch C.E."/>
            <person name="Yang S."/>
        </authorList>
    </citation>
    <scope>NUCLEOTIDE SEQUENCE [LARGE SCALE GENOMIC DNA]</scope>
    <source>
        <strain evidence="3 4">DD1</strain>
    </source>
</reference>
<keyword evidence="1" id="KW-1133">Transmembrane helix</keyword>
<dbReference type="Pfam" id="PF01966">
    <property type="entry name" value="HD"/>
    <property type="match status" value="1"/>
</dbReference>
<accession>A0A317KYK3</accession>
<dbReference type="RefSeq" id="WP_109984157.1">
    <property type="nucleotide sequence ID" value="NZ_QGTD01000008.1"/>
</dbReference>
<keyword evidence="1" id="KW-0812">Transmembrane</keyword>
<keyword evidence="4" id="KW-1185">Reference proteome</keyword>
<dbReference type="Pfam" id="PF07698">
    <property type="entry name" value="7TM-7TMR_HD"/>
    <property type="match status" value="1"/>
</dbReference>
<dbReference type="EMBL" id="QGTD01000008">
    <property type="protein sequence ID" value="PWU68485.1"/>
    <property type="molecule type" value="Genomic_DNA"/>
</dbReference>
<dbReference type="InterPro" id="IPR003607">
    <property type="entry name" value="HD/PDEase_dom"/>
</dbReference>
<dbReference type="PANTHER" id="PTHR36442">
    <property type="entry name" value="CYCLIC-DI-AMP PHOSPHODIESTERASE PGPH"/>
    <property type="match status" value="1"/>
</dbReference>
<organism evidence="3 4">
    <name type="scientific">Gracilibacillus dipsosauri</name>
    <dbReference type="NCBI Taxonomy" id="178340"/>
    <lineage>
        <taxon>Bacteria</taxon>
        <taxon>Bacillati</taxon>
        <taxon>Bacillota</taxon>
        <taxon>Bacilli</taxon>
        <taxon>Bacillales</taxon>
        <taxon>Bacillaceae</taxon>
        <taxon>Gracilibacillus</taxon>
    </lineage>
</organism>
<proteinExistence type="predicted"/>
<gene>
    <name evidence="3" type="ORF">DLJ74_08550</name>
</gene>
<dbReference type="InterPro" id="IPR011621">
    <property type="entry name" value="Metal-dep_PHydrolase_7TM_intra"/>
</dbReference>
<evidence type="ECO:0000313" key="3">
    <source>
        <dbReference type="EMBL" id="PWU68485.1"/>
    </source>
</evidence>
<dbReference type="Pfam" id="PF07697">
    <property type="entry name" value="7TMR-HDED"/>
    <property type="match status" value="1"/>
</dbReference>
<sequence>MRKQNITKDIHKYLKYDWIQFLLTSLICASIFFLVTYSNVYTETYDIEKFSTANETIRSPITIENTKETDSRIREAVQSVEDHYEISLEVADERVSAVHEIFEAIEKVESEDLKKTLSLPSVTIDDKISYLKDLVQDEAIREIDDQVFLSLFEASPENRMLAKELLTTALNDAYHTGVQIEEENKVIESIQQKLHYSTLDNSFVRSLYPLISYGVEPNSFFSADKTNEAQQRARENVEPVMIRAGEIIVEEGKLITNEIYEELKITGLLNEERNIFPLIGLSLLLLLLASMMFLEMWHAKKKKALKLSSLIAIIIISIFIASLMKVVSFYTTTVNPLYFVAPIAVASMLLKILVSERLAIVFSIFYAMVGSVIFNANIPGLLNMEAGVYFLITQLASIYFLANVKDKMAILKAGISISLYNIVTVSLFLLLSFEKYDWLDYLMFSGYGFLSAMFSTVLTIGMLPFFESGLGIISDSKLLSLSSPNQPLLRKLLIEAPGTYHHSIMVANLSEAACEAIGANGLLARVGAYYHDLGKTVRPHYFIENQMGMKNPHDFLDPYESAEIILQHPLDSAEMLRKDKLPKEIIDIALQHHGTTLLKFFYYKAKEVNEKVPESEFRYQGPRPRSKEAAAVSICDSVEAAVRSLNHPNQEEIENIVTSIIKDRVLDGQLNNSSLTLKELETMKSVICETLKGIYHSRIQYPKEESIKEAK</sequence>
<comment type="caution">
    <text evidence="3">The sequence shown here is derived from an EMBL/GenBank/DDBJ whole genome shotgun (WGS) entry which is preliminary data.</text>
</comment>
<dbReference type="InterPro" id="IPR006674">
    <property type="entry name" value="HD_domain"/>
</dbReference>
<dbReference type="SUPFAM" id="SSF109604">
    <property type="entry name" value="HD-domain/PDEase-like"/>
    <property type="match status" value="1"/>
</dbReference>
<feature type="transmembrane region" description="Helical" evidence="1">
    <location>
        <begin position="336"/>
        <end position="354"/>
    </location>
</feature>
<dbReference type="OrthoDB" id="9806952at2"/>
<feature type="transmembrane region" description="Helical" evidence="1">
    <location>
        <begin position="361"/>
        <end position="380"/>
    </location>
</feature>
<evidence type="ECO:0000259" key="2">
    <source>
        <dbReference type="SMART" id="SM00471"/>
    </source>
</evidence>
<protein>
    <recommendedName>
        <fullName evidence="2">HD/PDEase domain-containing protein</fullName>
    </recommendedName>
</protein>
<dbReference type="InterPro" id="IPR006675">
    <property type="entry name" value="HDIG_dom"/>
</dbReference>
<evidence type="ECO:0000313" key="4">
    <source>
        <dbReference type="Proteomes" id="UP000245624"/>
    </source>
</evidence>
<name>A0A317KYK3_9BACI</name>
<evidence type="ECO:0000256" key="1">
    <source>
        <dbReference type="SAM" id="Phobius"/>
    </source>
</evidence>
<feature type="transmembrane region" description="Helical" evidence="1">
    <location>
        <begin position="409"/>
        <end position="432"/>
    </location>
</feature>
<feature type="transmembrane region" description="Helical" evidence="1">
    <location>
        <begin position="444"/>
        <end position="466"/>
    </location>
</feature>
<dbReference type="PANTHER" id="PTHR36442:SF1">
    <property type="entry name" value="CYCLIC-DI-AMP PHOSPHODIESTERASE PGPH"/>
    <property type="match status" value="1"/>
</dbReference>
<dbReference type="Gene3D" id="1.10.3210.10">
    <property type="entry name" value="Hypothetical protein af1432"/>
    <property type="match status" value="1"/>
</dbReference>
<dbReference type="InterPro" id="IPR011624">
    <property type="entry name" value="Metal-dep_PHydrolase_7TM_extra"/>
</dbReference>
<feature type="transmembrane region" description="Helical" evidence="1">
    <location>
        <begin position="275"/>
        <end position="297"/>
    </location>
</feature>
<keyword evidence="1" id="KW-0472">Membrane</keyword>
<dbReference type="CDD" id="cd00077">
    <property type="entry name" value="HDc"/>
    <property type="match status" value="1"/>
</dbReference>
<feature type="transmembrane region" description="Helical" evidence="1">
    <location>
        <begin position="21"/>
        <end position="41"/>
    </location>
</feature>
<dbReference type="InterPro" id="IPR052722">
    <property type="entry name" value="PgpH_phosphodiesterase"/>
</dbReference>
<dbReference type="Proteomes" id="UP000245624">
    <property type="component" value="Unassembled WGS sequence"/>
</dbReference>
<dbReference type="SMART" id="SM00471">
    <property type="entry name" value="HDc"/>
    <property type="match status" value="1"/>
</dbReference>
<dbReference type="AlphaFoldDB" id="A0A317KYK3"/>
<feature type="transmembrane region" description="Helical" evidence="1">
    <location>
        <begin position="309"/>
        <end position="330"/>
    </location>
</feature>